<dbReference type="GO" id="GO:0005886">
    <property type="term" value="C:plasma membrane"/>
    <property type="evidence" value="ECO:0007669"/>
    <property type="project" value="UniProtKB-SubCell"/>
</dbReference>
<keyword evidence="5 8" id="KW-1133">Transmembrane helix</keyword>
<evidence type="ECO:0000256" key="1">
    <source>
        <dbReference type="ARBA" id="ARBA00004651"/>
    </source>
</evidence>
<feature type="compositionally biased region" description="Polar residues" evidence="9">
    <location>
        <begin position="419"/>
        <end position="431"/>
    </location>
</feature>
<comment type="similarity">
    <text evidence="2 8">Belongs to the anoctamin family.</text>
</comment>
<feature type="transmembrane region" description="Helical" evidence="8">
    <location>
        <begin position="699"/>
        <end position="726"/>
    </location>
</feature>
<accession>A0A336M0R5</accession>
<keyword evidence="6 8" id="KW-0472">Membrane</keyword>
<evidence type="ECO:0000259" key="11">
    <source>
        <dbReference type="Pfam" id="PF16178"/>
    </source>
</evidence>
<feature type="domain" description="Anoctamin transmembrane" evidence="10">
    <location>
        <begin position="688"/>
        <end position="1261"/>
    </location>
</feature>
<dbReference type="InterPro" id="IPR007632">
    <property type="entry name" value="Anoctamin"/>
</dbReference>
<feature type="transmembrane region" description="Helical" evidence="8">
    <location>
        <begin position="1123"/>
        <end position="1146"/>
    </location>
</feature>
<evidence type="ECO:0000256" key="8">
    <source>
        <dbReference type="RuleBase" id="RU280814"/>
    </source>
</evidence>
<comment type="caution">
    <text evidence="8">Lacks conserved residue(s) required for the propagation of feature annotation.</text>
</comment>
<evidence type="ECO:0000259" key="10">
    <source>
        <dbReference type="Pfam" id="PF04547"/>
    </source>
</evidence>
<feature type="compositionally biased region" description="Low complexity" evidence="9">
    <location>
        <begin position="400"/>
        <end position="418"/>
    </location>
</feature>
<feature type="compositionally biased region" description="Polar residues" evidence="9">
    <location>
        <begin position="314"/>
        <end position="323"/>
    </location>
</feature>
<evidence type="ECO:0000256" key="4">
    <source>
        <dbReference type="ARBA" id="ARBA00022692"/>
    </source>
</evidence>
<dbReference type="OMA" id="SQAFHPL"/>
<dbReference type="PANTHER" id="PTHR12308">
    <property type="entry name" value="ANOCTAMIN"/>
    <property type="match status" value="1"/>
</dbReference>
<dbReference type="EMBL" id="UFQT01000292">
    <property type="protein sequence ID" value="SSX22911.1"/>
    <property type="molecule type" value="Genomic_DNA"/>
</dbReference>
<evidence type="ECO:0000256" key="6">
    <source>
        <dbReference type="ARBA" id="ARBA00023136"/>
    </source>
</evidence>
<evidence type="ECO:0000256" key="5">
    <source>
        <dbReference type="ARBA" id="ARBA00022989"/>
    </source>
</evidence>
<dbReference type="GO" id="GO:0005254">
    <property type="term" value="F:chloride channel activity"/>
    <property type="evidence" value="ECO:0007669"/>
    <property type="project" value="TreeGrafter"/>
</dbReference>
<dbReference type="Pfam" id="PF04547">
    <property type="entry name" value="Anoctamin"/>
    <property type="match status" value="1"/>
</dbReference>
<feature type="region of interest" description="Disordered" evidence="9">
    <location>
        <begin position="1318"/>
        <end position="1343"/>
    </location>
</feature>
<feature type="compositionally biased region" description="Basic and acidic residues" evidence="9">
    <location>
        <begin position="1321"/>
        <end position="1335"/>
    </location>
</feature>
<feature type="region of interest" description="Disordered" evidence="9">
    <location>
        <begin position="304"/>
        <end position="323"/>
    </location>
</feature>
<keyword evidence="4 8" id="KW-0812">Transmembrane</keyword>
<feature type="transmembrane region" description="Helical" evidence="8">
    <location>
        <begin position="1071"/>
        <end position="1093"/>
    </location>
</feature>
<evidence type="ECO:0000256" key="9">
    <source>
        <dbReference type="SAM" id="MobiDB-lite"/>
    </source>
</evidence>
<feature type="compositionally biased region" description="Basic and acidic residues" evidence="9">
    <location>
        <begin position="383"/>
        <end position="394"/>
    </location>
</feature>
<dbReference type="GO" id="GO:0046983">
    <property type="term" value="F:protein dimerization activity"/>
    <property type="evidence" value="ECO:0007669"/>
    <property type="project" value="InterPro"/>
</dbReference>
<feature type="transmembrane region" description="Helical" evidence="8">
    <location>
        <begin position="851"/>
        <end position="870"/>
    </location>
</feature>
<organism evidence="12">
    <name type="scientific">Culicoides sonorensis</name>
    <name type="common">Biting midge</name>
    <dbReference type="NCBI Taxonomy" id="179676"/>
    <lineage>
        <taxon>Eukaryota</taxon>
        <taxon>Metazoa</taxon>
        <taxon>Ecdysozoa</taxon>
        <taxon>Arthropoda</taxon>
        <taxon>Hexapoda</taxon>
        <taxon>Insecta</taxon>
        <taxon>Pterygota</taxon>
        <taxon>Neoptera</taxon>
        <taxon>Endopterygota</taxon>
        <taxon>Diptera</taxon>
        <taxon>Nematocera</taxon>
        <taxon>Chironomoidea</taxon>
        <taxon>Ceratopogonidae</taxon>
        <taxon>Ceratopogoninae</taxon>
        <taxon>Culicoides</taxon>
        <taxon>Monoculicoides</taxon>
    </lineage>
</organism>
<dbReference type="VEuPathDB" id="VectorBase:CSON007768"/>
<sequence>MNDFESSSDICSSSVTTVHDNFNISQSKDFENNSTNLHKIKKIQIPNLIISDSGSSASNSCGSSAKIIDTNSIPQHKLLYDRRIKSSSVHDLRRHNLTTYSYTPNLLMRHSTEDIQHNRPFSTTIIANNTNNHSIINSTSNVNKINENNKNDTILKSNSHHKYYVNRNNNNNKNHNNLNIDRCVSSPVTSNLRRKFSVETNNQIFDNYDTNSKPNVISYEKNTDFKDLSMSYKSANFNIEKRQSTPIPDLDNSVNSVKKEKLSKNETFMEDLDDIIESPKISNRYPQNNDTNIWINTSTASDETVTADSERHSSSVLMGQNSTESDPFGAKIIAEEHPLGTPLSFDTAMLSDNQLNSINTSKTMITDQQITQSFLINERQMNEVEKTDPQKNKEGQVNVSQRNSISSSRSKQSTSKSNHFTLKNYMNSNSRKISDSSRKPSNASEGLDPESLMFRDGRRKIDMVLCYEEEEEGVMTELEAIRREQRRVFQENLIKEGLEIEIEPRSLSFDEKTSFVKIHIPWRVENRYAEVLNLKLPVKRFITINVKAWDEEKETRQWRILLKKYWDKFREFRSYDKKKIEYEPSFWTATEGGNPEEMFIVKDRMTHFTSAQRSMIVMQILVRTRFDDTERVGIRRLLNDNTYVACFPLHEGRYDRNHSSGAMFDRRILYLEWARPSKLHKKQPLCLVRKYFGDKIGFYFCWLGFYTKMLYFPAIVGTLCFMYGLITMQSADNTPSMEICDKNGVGNITLCPLCDKACSYQQLHDSCLFARLTYLFDNPSTVFFAIFMSFWATTFLELWKRKQSVLVWEWDLQGTENDEEPRPEFETSVKTFRINPVTREKEPYMPFWSKASRYVLSASGVLFMICVVLGAVLGTIIYRISLVSVIYGGAGWFIRTHAKLFTTMTAALINLIIIMLLTRVYHRIAIYLTNLENPRTQTEYEDSYTFKIFFFEFMNYYSSLIYIAFFKGRFYEHPGDAVARESEFYRLKGDICDPAGCLSELCIQLAVIMVGKQTWNNIMEYIYPTVNNWLRQRRHKQLTKDASHLHMAWEQDYHLQDPGRLALFDEYLEMILQYGFVTLFVAAFPLAPLFALLNNIAEIRLDAYKMVTQARRPLAERVEDIGAWYGILKSITYIAIVSNAFVIAYTSDFIPRMVYKYVYSPHNDLSGYIVHSLSEFNTSDYRDEWGLKSEKDPEICFYRGYRKSFNVTEDRYGLSPQYWHVFAARLAFVVIFEHVVFILTGVMQLIIPDIPVEVKTQIQREQLLAKEAKYQHGLKKSKETEYSELIAALREQNNNSRQSLGTGLKGSWARRLSRLSQSDSLDAHVEVSNRQRRSMESTVWEDP</sequence>
<feature type="transmembrane region" description="Helical" evidence="8">
    <location>
        <begin position="1226"/>
        <end position="1247"/>
    </location>
</feature>
<feature type="region of interest" description="Disordered" evidence="9">
    <location>
        <begin position="383"/>
        <end position="451"/>
    </location>
</feature>
<protein>
    <recommendedName>
        <fullName evidence="8">Anoctamin</fullName>
    </recommendedName>
</protein>
<gene>
    <name evidence="12" type="primary">CSON007768</name>
</gene>
<evidence type="ECO:0000256" key="2">
    <source>
        <dbReference type="ARBA" id="ARBA00009671"/>
    </source>
</evidence>
<dbReference type="Pfam" id="PF16178">
    <property type="entry name" value="Anoct_dimer"/>
    <property type="match status" value="1"/>
</dbReference>
<dbReference type="InterPro" id="IPR049452">
    <property type="entry name" value="Anoctamin_TM"/>
</dbReference>
<evidence type="ECO:0000313" key="12">
    <source>
        <dbReference type="EMBL" id="SSX22911.1"/>
    </source>
</evidence>
<dbReference type="PANTHER" id="PTHR12308:SF84">
    <property type="entry name" value="ANOCTAMIN"/>
    <property type="match status" value="1"/>
</dbReference>
<dbReference type="InterPro" id="IPR032394">
    <property type="entry name" value="Anoct_dimer"/>
</dbReference>
<evidence type="ECO:0000256" key="7">
    <source>
        <dbReference type="ARBA" id="ARBA00023180"/>
    </source>
</evidence>
<keyword evidence="3" id="KW-1003">Cell membrane</keyword>
<keyword evidence="7" id="KW-0325">Glycoprotein</keyword>
<evidence type="ECO:0000256" key="3">
    <source>
        <dbReference type="ARBA" id="ARBA00022475"/>
    </source>
</evidence>
<feature type="domain" description="Anoctamin dimerisation" evidence="11">
    <location>
        <begin position="453"/>
        <end position="685"/>
    </location>
</feature>
<name>A0A336M0R5_CULSO</name>
<feature type="transmembrane region" description="Helical" evidence="8">
    <location>
        <begin position="944"/>
        <end position="965"/>
    </location>
</feature>
<feature type="transmembrane region" description="Helical" evidence="8">
    <location>
        <begin position="906"/>
        <end position="924"/>
    </location>
</feature>
<proteinExistence type="inferred from homology"/>
<comment type="subcellular location">
    <subcellularLocation>
        <location evidence="1">Cell membrane</location>
        <topology evidence="1">Multi-pass membrane protein</topology>
    </subcellularLocation>
    <subcellularLocation>
        <location evidence="8">Membrane</location>
        <topology evidence="8">Multi-pass membrane protein</topology>
    </subcellularLocation>
</comment>
<reference evidence="12" key="1">
    <citation type="submission" date="2018-07" db="EMBL/GenBank/DDBJ databases">
        <authorList>
            <person name="Quirk P.G."/>
            <person name="Krulwich T.A."/>
        </authorList>
    </citation>
    <scope>NUCLEOTIDE SEQUENCE</scope>
</reference>